<name>A0AAN0M445_9RHOB</name>
<sequence length="225" mass="23014">MQTATKTCLLFISAIGLAGCDGPAEPFAFATTFDDFDSYGALAAFPDALLDANGNPIATDDIGQPDNFAAAEAAAPTGKTSYTGAILTETISTGSDDPSRLLVGQLQLDVAFSTDTITGYAGNFIYEDNEALDGTLIGNGGFVRVSEQDPDDADVFSPHFTDMTLTGALSGPNGEAYNANIALTGYFLADGAVADSPVDSIAGIADVDFGSTGPEFDLGVFAVTD</sequence>
<evidence type="ECO:0000313" key="3">
    <source>
        <dbReference type="Proteomes" id="UP001451782"/>
    </source>
</evidence>
<dbReference type="PROSITE" id="PS51257">
    <property type="entry name" value="PROKAR_LIPOPROTEIN"/>
    <property type="match status" value="1"/>
</dbReference>
<dbReference type="EMBL" id="CP151762">
    <property type="protein sequence ID" value="WZU64761.1"/>
    <property type="molecule type" value="Genomic_DNA"/>
</dbReference>
<accession>A0AAN0M445</accession>
<gene>
    <name evidence="2" type="ORF">AABB28_05650</name>
</gene>
<feature type="signal peptide" evidence="1">
    <location>
        <begin position="1"/>
        <end position="18"/>
    </location>
</feature>
<evidence type="ECO:0000313" key="2">
    <source>
        <dbReference type="EMBL" id="WZU64761.1"/>
    </source>
</evidence>
<evidence type="ECO:0000256" key="1">
    <source>
        <dbReference type="SAM" id="SignalP"/>
    </source>
</evidence>
<keyword evidence="1" id="KW-0732">Signal</keyword>
<organism evidence="2 3">
    <name type="scientific">Yoonia algicola</name>
    <dbReference type="NCBI Taxonomy" id="3137368"/>
    <lineage>
        <taxon>Bacteria</taxon>
        <taxon>Pseudomonadati</taxon>
        <taxon>Pseudomonadota</taxon>
        <taxon>Alphaproteobacteria</taxon>
        <taxon>Rhodobacterales</taxon>
        <taxon>Paracoccaceae</taxon>
        <taxon>Yoonia</taxon>
    </lineage>
</organism>
<proteinExistence type="predicted"/>
<protein>
    <recommendedName>
        <fullName evidence="4">Transferrin-binding protein B C-lobe/N-lobe beta barrel domain-containing protein</fullName>
    </recommendedName>
</protein>
<dbReference type="AlphaFoldDB" id="A0AAN0M445"/>
<reference evidence="2 3" key="1">
    <citation type="submission" date="2024-04" db="EMBL/GenBank/DDBJ databases">
        <title>Phylogenomic analyses of a clade within the roseobacter group suggest taxonomic reassignments of species of the genera Aestuariivita, Citreicella, Loktanella, Nautella, Pelagibaca, Ruegeria, Thalassobius, Thiobacimonas and Tropicibacter, and the proposal o.</title>
        <authorList>
            <person name="Jeon C.O."/>
        </authorList>
    </citation>
    <scope>NUCLEOTIDE SEQUENCE [LARGE SCALE GENOMIC DNA]</scope>
    <source>
        <strain evidence="2 3">G8-12</strain>
    </source>
</reference>
<evidence type="ECO:0008006" key="4">
    <source>
        <dbReference type="Google" id="ProtNLM"/>
    </source>
</evidence>
<dbReference type="RefSeq" id="WP_342071118.1">
    <property type="nucleotide sequence ID" value="NZ_CP151762.1"/>
</dbReference>
<dbReference type="KEGG" id="yag:AABB28_05650"/>
<feature type="chain" id="PRO_5043019198" description="Transferrin-binding protein B C-lobe/N-lobe beta barrel domain-containing protein" evidence="1">
    <location>
        <begin position="19"/>
        <end position="225"/>
    </location>
</feature>
<keyword evidence="3" id="KW-1185">Reference proteome</keyword>
<dbReference type="Proteomes" id="UP001451782">
    <property type="component" value="Chromosome"/>
</dbReference>